<keyword evidence="3" id="KW-1185">Reference proteome</keyword>
<evidence type="ECO:0000313" key="2">
    <source>
        <dbReference type="EMBL" id="CAG86147.2"/>
    </source>
</evidence>
<protein>
    <submittedName>
        <fullName evidence="2">DEHA2C09174p</fullName>
    </submittedName>
</protein>
<reference evidence="2 3" key="1">
    <citation type="journal article" date="2004" name="Nature">
        <title>Genome evolution in yeasts.</title>
        <authorList>
            <consortium name="Genolevures"/>
            <person name="Dujon B."/>
            <person name="Sherman D."/>
            <person name="Fischer G."/>
            <person name="Durrens P."/>
            <person name="Casaregola S."/>
            <person name="Lafontaine I."/>
            <person name="de Montigny J."/>
            <person name="Marck C."/>
            <person name="Neuveglise C."/>
            <person name="Talla E."/>
            <person name="Goffard N."/>
            <person name="Frangeul L."/>
            <person name="Aigle M."/>
            <person name="Anthouard V."/>
            <person name="Babour A."/>
            <person name="Barbe V."/>
            <person name="Barnay S."/>
            <person name="Blanchin S."/>
            <person name="Beckerich J.M."/>
            <person name="Beyne E."/>
            <person name="Bleykasten C."/>
            <person name="Boisrame A."/>
            <person name="Boyer J."/>
            <person name="Cattolico L."/>
            <person name="Confanioleri F."/>
            <person name="de Daruvar A."/>
            <person name="Despons L."/>
            <person name="Fabre E."/>
            <person name="Fairhead C."/>
            <person name="Ferry-Dumazet H."/>
            <person name="Groppi A."/>
            <person name="Hantraye F."/>
            <person name="Hennequin C."/>
            <person name="Jauniaux N."/>
            <person name="Joyet P."/>
            <person name="Kachouri R."/>
            <person name="Kerrest A."/>
            <person name="Koszul R."/>
            <person name="Lemaire M."/>
            <person name="Lesur I."/>
            <person name="Ma L."/>
            <person name="Muller H."/>
            <person name="Nicaud J.M."/>
            <person name="Nikolski M."/>
            <person name="Oztas S."/>
            <person name="Ozier-Kalogeropoulos O."/>
            <person name="Pellenz S."/>
            <person name="Potier S."/>
            <person name="Richard G.F."/>
            <person name="Straub M.L."/>
            <person name="Suleau A."/>
            <person name="Swennene D."/>
            <person name="Tekaia F."/>
            <person name="Wesolowski-Louvel M."/>
            <person name="Westhof E."/>
            <person name="Wirth B."/>
            <person name="Zeniou-Meyer M."/>
            <person name="Zivanovic I."/>
            <person name="Bolotin-Fukuhara M."/>
            <person name="Thierry A."/>
            <person name="Bouchier C."/>
            <person name="Caudron B."/>
            <person name="Scarpelli C."/>
            <person name="Gaillardin C."/>
            <person name="Weissenbach J."/>
            <person name="Wincker P."/>
            <person name="Souciet J.L."/>
        </authorList>
    </citation>
    <scope>NUCLEOTIDE SEQUENCE [LARGE SCALE GENOMIC DNA]</scope>
    <source>
        <strain evidence="3">ATCC 36239 / CBS 767 / BCRC 21394 / JCM 1990 / NBRC 0083 / IGC 2968</strain>
    </source>
</reference>
<feature type="region of interest" description="Disordered" evidence="1">
    <location>
        <begin position="68"/>
        <end position="107"/>
    </location>
</feature>
<dbReference type="HOGENOM" id="CLU_1845022_0_0_1"/>
<proteinExistence type="predicted"/>
<feature type="compositionally biased region" description="Polar residues" evidence="1">
    <location>
        <begin position="68"/>
        <end position="83"/>
    </location>
</feature>
<gene>
    <name evidence="2" type="ordered locus">DEHA2C09174g</name>
</gene>
<dbReference type="VEuPathDB" id="FungiDB:DEHA2C09174g"/>
<evidence type="ECO:0000313" key="3">
    <source>
        <dbReference type="Proteomes" id="UP000000599"/>
    </source>
</evidence>
<dbReference type="GeneID" id="2900636"/>
<dbReference type="KEGG" id="dha:DEHA2C09174g"/>
<organism evidence="2 3">
    <name type="scientific">Debaryomyces hansenii (strain ATCC 36239 / CBS 767 / BCRC 21394 / JCM 1990 / NBRC 0083 / IGC 2968)</name>
    <name type="common">Yeast</name>
    <name type="synonym">Torulaspora hansenii</name>
    <dbReference type="NCBI Taxonomy" id="284592"/>
    <lineage>
        <taxon>Eukaryota</taxon>
        <taxon>Fungi</taxon>
        <taxon>Dikarya</taxon>
        <taxon>Ascomycota</taxon>
        <taxon>Saccharomycotina</taxon>
        <taxon>Pichiomycetes</taxon>
        <taxon>Debaryomycetaceae</taxon>
        <taxon>Debaryomyces</taxon>
    </lineage>
</organism>
<feature type="compositionally biased region" description="Basic residues" evidence="1">
    <location>
        <begin position="93"/>
        <end position="106"/>
    </location>
</feature>
<name>Q6BUP3_DEBHA</name>
<dbReference type="InParanoid" id="Q6BUP3"/>
<dbReference type="EMBL" id="CR382135">
    <property type="protein sequence ID" value="CAG86147.2"/>
    <property type="molecule type" value="Genomic_DNA"/>
</dbReference>
<dbReference type="Proteomes" id="UP000000599">
    <property type="component" value="Chromosome C"/>
</dbReference>
<accession>Q6BUP3</accession>
<dbReference type="AlphaFoldDB" id="Q6BUP3"/>
<evidence type="ECO:0000256" key="1">
    <source>
        <dbReference type="SAM" id="MobiDB-lite"/>
    </source>
</evidence>
<dbReference type="RefSeq" id="XP_458076.2">
    <property type="nucleotide sequence ID" value="XM_458076.1"/>
</dbReference>
<sequence length="139" mass="15281">MSTTIPYSLAKNAILMGFARFVGCRIRPSIVMLTPTVHDKPGHNRATWPVPPGSSLPFAFPSSTIWTQGPDSSSAVGNSQNIRVTRKSDKYAVTRKNHRKSNPTRKHGVEYPKIRVRGQKVDTVFICPFGGIFPINGSS</sequence>